<dbReference type="Pfam" id="PF01794">
    <property type="entry name" value="Ferric_reduct"/>
    <property type="match status" value="1"/>
</dbReference>
<keyword evidence="5 7" id="KW-0472">Membrane</keyword>
<dbReference type="Pfam" id="PF08022">
    <property type="entry name" value="FAD_binding_8"/>
    <property type="match status" value="1"/>
</dbReference>
<evidence type="ECO:0000256" key="4">
    <source>
        <dbReference type="ARBA" id="ARBA00023002"/>
    </source>
</evidence>
<feature type="transmembrane region" description="Helical" evidence="7">
    <location>
        <begin position="676"/>
        <end position="704"/>
    </location>
</feature>
<keyword evidence="4" id="KW-0560">Oxidoreductase</keyword>
<proteinExistence type="predicted"/>
<protein>
    <recommendedName>
        <fullName evidence="8">FAD-binding FR-type domain-containing protein</fullName>
    </recommendedName>
</protein>
<accession>A0AAV8USW3</accession>
<dbReference type="CDD" id="cd06186">
    <property type="entry name" value="NOX_Duox_like_FAD_NADP"/>
    <property type="match status" value="1"/>
</dbReference>
<dbReference type="GO" id="GO:0016175">
    <property type="term" value="F:superoxide-generating NAD(P)H oxidase activity"/>
    <property type="evidence" value="ECO:0007669"/>
    <property type="project" value="TreeGrafter"/>
</dbReference>
<feature type="transmembrane region" description="Helical" evidence="7">
    <location>
        <begin position="147"/>
        <end position="169"/>
    </location>
</feature>
<dbReference type="InterPro" id="IPR017938">
    <property type="entry name" value="Riboflavin_synthase-like_b-brl"/>
</dbReference>
<comment type="subcellular location">
    <subcellularLocation>
        <location evidence="1">Membrane</location>
        <topology evidence="1">Multi-pass membrane protein</topology>
    </subcellularLocation>
</comment>
<feature type="transmembrane region" description="Helical" evidence="7">
    <location>
        <begin position="243"/>
        <end position="266"/>
    </location>
</feature>
<dbReference type="GO" id="GO:0000293">
    <property type="term" value="F:ferric-chelate reductase activity"/>
    <property type="evidence" value="ECO:0007669"/>
    <property type="project" value="TreeGrafter"/>
</dbReference>
<dbReference type="InterPro" id="IPR039261">
    <property type="entry name" value="FNR_nucleotide-bd"/>
</dbReference>
<evidence type="ECO:0000256" key="6">
    <source>
        <dbReference type="SAM" id="MobiDB-lite"/>
    </source>
</evidence>
<dbReference type="Proteomes" id="UP001157974">
    <property type="component" value="Unassembled WGS sequence"/>
</dbReference>
<evidence type="ECO:0000256" key="2">
    <source>
        <dbReference type="ARBA" id="ARBA00022692"/>
    </source>
</evidence>
<evidence type="ECO:0000256" key="3">
    <source>
        <dbReference type="ARBA" id="ARBA00022989"/>
    </source>
</evidence>
<feature type="transmembrane region" description="Helical" evidence="7">
    <location>
        <begin position="24"/>
        <end position="43"/>
    </location>
</feature>
<dbReference type="SFLD" id="SFLDS00052">
    <property type="entry name" value="Ferric_Reductase_Domain"/>
    <property type="match status" value="1"/>
</dbReference>
<feature type="region of interest" description="Disordered" evidence="6">
    <location>
        <begin position="561"/>
        <end position="592"/>
    </location>
</feature>
<dbReference type="Pfam" id="PF08030">
    <property type="entry name" value="NAD_binding_6"/>
    <property type="match status" value="1"/>
</dbReference>
<feature type="transmembrane region" description="Helical" evidence="7">
    <location>
        <begin position="286"/>
        <end position="306"/>
    </location>
</feature>
<organism evidence="9 10">
    <name type="scientific">Rhodosorus marinus</name>
    <dbReference type="NCBI Taxonomy" id="101924"/>
    <lineage>
        <taxon>Eukaryota</taxon>
        <taxon>Rhodophyta</taxon>
        <taxon>Stylonematophyceae</taxon>
        <taxon>Stylonematales</taxon>
        <taxon>Stylonemataceae</taxon>
        <taxon>Rhodosorus</taxon>
    </lineage>
</organism>
<dbReference type="InterPro" id="IPR013121">
    <property type="entry name" value="Fe_red_NAD-bd_6"/>
</dbReference>
<dbReference type="SUPFAM" id="SSF52343">
    <property type="entry name" value="Ferredoxin reductase-like, C-terminal NADP-linked domain"/>
    <property type="match status" value="1"/>
</dbReference>
<reference evidence="9 10" key="1">
    <citation type="journal article" date="2023" name="Nat. Commun.">
        <title>Origin of minicircular mitochondrial genomes in red algae.</title>
        <authorList>
            <person name="Lee Y."/>
            <person name="Cho C.H."/>
            <person name="Lee Y.M."/>
            <person name="Park S.I."/>
            <person name="Yang J.H."/>
            <person name="West J.A."/>
            <person name="Bhattacharya D."/>
            <person name="Yoon H.S."/>
        </authorList>
    </citation>
    <scope>NUCLEOTIDE SEQUENCE [LARGE SCALE GENOMIC DNA]</scope>
    <source>
        <strain evidence="9 10">CCMP1338</strain>
        <tissue evidence="9">Whole cell</tissue>
    </source>
</reference>
<evidence type="ECO:0000256" key="5">
    <source>
        <dbReference type="ARBA" id="ARBA00023136"/>
    </source>
</evidence>
<feature type="compositionally biased region" description="Basic and acidic residues" evidence="6">
    <location>
        <begin position="562"/>
        <end position="580"/>
    </location>
</feature>
<feature type="transmembrane region" description="Helical" evidence="7">
    <location>
        <begin position="318"/>
        <end position="346"/>
    </location>
</feature>
<dbReference type="PANTHER" id="PTHR11972:SF69">
    <property type="entry name" value="FERRIC REDUCTION OXIDASE 6-RELATED"/>
    <property type="match status" value="1"/>
</dbReference>
<dbReference type="Gene3D" id="3.40.50.80">
    <property type="entry name" value="Nucleotide-binding domain of ferredoxin-NADP reductase (FNR) module"/>
    <property type="match status" value="1"/>
</dbReference>
<dbReference type="SFLD" id="SFLDG01168">
    <property type="entry name" value="Ferric_reductase_subgroup_(FRE"/>
    <property type="match status" value="1"/>
</dbReference>
<feature type="transmembrane region" description="Helical" evidence="7">
    <location>
        <begin position="612"/>
        <end position="634"/>
    </location>
</feature>
<feature type="transmembrane region" description="Helical" evidence="7">
    <location>
        <begin position="72"/>
        <end position="93"/>
    </location>
</feature>
<sequence>MAYQTHVVNTPQPIGGYWRTTARLGVVFLTLLMFSFAISHRLWKEGSGRETDETGHGVYFTYPDPHLWGGSLWWDVLYTCCLWAPLGLIALAVTSMDRSGDNLTLEALDENLKDTNKSERILRDLQAKIWKQRFVVGKSWYRTTWSWGDLIATFILVMANLIWGFFGYLKAVNEHADYLAQIPEDKERRLTHTYIWAYFAAYAGMFDAGAAILFTLRENHLIRTTMGPEGGQYFHGIKYHIGLGYLTFAILTVHSFVILGLEMYYSDYDTYHVLNPTAGWLGHTDFWGLLAWIALALMVVGSLWAVRRWNYRVFYWSHQLYIVFLFAAAVHFPTAIYPIVGALLYFSLDRLAPYLNFARGVTGKATRVAEEIIRVDVPLVRLVNQEYAPGDWYNLRIPSVNLINWHPFSIGSFYRNTPSHATVFVKARGSWTDKLLVKVPEVGETVDMKLHVEGPFGTRAKTYLHSEAMAIMGAGTGICAVLPYAFQYSLTHPDRKVTVVWIARCVEDVACYPELYHMCKYLEKKGNFDLKMHLTREESTPPEVIEVGDETEVNLLQEVEEQISRDESSNGEKQSPREGLNDESVSSGGDVRSTSFGTEKLIEENRQKAAVYGYYGAMTLIVAVFGVGLFSFFWPRALQNEEDIPWDICDIWQRENPETGEIAVPTLSAYEMFSCFYWQAMTMTISVLMGTLAGAVVVLAYPFFVQRMESKQNFEPPASLTRSEVTTQWIVGRPNIEEYLDEFNEQAESTSVMAAGPERLVIQIENMVAKRHRIEFTRESWKV</sequence>
<comment type="caution">
    <text evidence="9">The sequence shown here is derived from an EMBL/GenBank/DDBJ whole genome shotgun (WGS) entry which is preliminary data.</text>
</comment>
<dbReference type="PANTHER" id="PTHR11972">
    <property type="entry name" value="NADPH OXIDASE"/>
    <property type="match status" value="1"/>
</dbReference>
<name>A0AAV8USW3_9RHOD</name>
<dbReference type="InterPro" id="IPR013130">
    <property type="entry name" value="Fe3_Rdtase_TM_dom"/>
</dbReference>
<gene>
    <name evidence="9" type="ORF">NDN08_002104</name>
</gene>
<evidence type="ECO:0000256" key="1">
    <source>
        <dbReference type="ARBA" id="ARBA00004141"/>
    </source>
</evidence>
<keyword evidence="3 7" id="KW-1133">Transmembrane helix</keyword>
<dbReference type="SUPFAM" id="SSF63380">
    <property type="entry name" value="Riboflavin synthase domain-like"/>
    <property type="match status" value="1"/>
</dbReference>
<keyword evidence="2 7" id="KW-0812">Transmembrane</keyword>
<dbReference type="InterPro" id="IPR050369">
    <property type="entry name" value="RBOH/FRE"/>
</dbReference>
<feature type="transmembrane region" description="Helical" evidence="7">
    <location>
        <begin position="195"/>
        <end position="216"/>
    </location>
</feature>
<dbReference type="EMBL" id="JAMWBK010000004">
    <property type="protein sequence ID" value="KAJ8905598.1"/>
    <property type="molecule type" value="Genomic_DNA"/>
</dbReference>
<dbReference type="PROSITE" id="PS51384">
    <property type="entry name" value="FAD_FR"/>
    <property type="match status" value="1"/>
</dbReference>
<feature type="domain" description="FAD-binding FR-type" evidence="8">
    <location>
        <begin position="355"/>
        <end position="462"/>
    </location>
</feature>
<dbReference type="InterPro" id="IPR017927">
    <property type="entry name" value="FAD-bd_FR_type"/>
</dbReference>
<dbReference type="InterPro" id="IPR013112">
    <property type="entry name" value="FAD-bd_8"/>
</dbReference>
<evidence type="ECO:0000259" key="8">
    <source>
        <dbReference type="PROSITE" id="PS51384"/>
    </source>
</evidence>
<keyword evidence="10" id="KW-1185">Reference proteome</keyword>
<evidence type="ECO:0000313" key="9">
    <source>
        <dbReference type="EMBL" id="KAJ8905598.1"/>
    </source>
</evidence>
<feature type="compositionally biased region" description="Polar residues" evidence="6">
    <location>
        <begin position="583"/>
        <end position="592"/>
    </location>
</feature>
<evidence type="ECO:0000256" key="7">
    <source>
        <dbReference type="SAM" id="Phobius"/>
    </source>
</evidence>
<evidence type="ECO:0000313" key="10">
    <source>
        <dbReference type="Proteomes" id="UP001157974"/>
    </source>
</evidence>
<feature type="transmembrane region" description="Helical" evidence="7">
    <location>
        <begin position="468"/>
        <end position="486"/>
    </location>
</feature>
<dbReference type="GO" id="GO:0033215">
    <property type="term" value="P:reductive iron assimilation"/>
    <property type="evidence" value="ECO:0007669"/>
    <property type="project" value="TreeGrafter"/>
</dbReference>
<dbReference type="AlphaFoldDB" id="A0AAV8USW3"/>
<dbReference type="GO" id="GO:0005886">
    <property type="term" value="C:plasma membrane"/>
    <property type="evidence" value="ECO:0007669"/>
    <property type="project" value="TreeGrafter"/>
</dbReference>